<evidence type="ECO:0000256" key="6">
    <source>
        <dbReference type="ARBA" id="ARBA00022989"/>
    </source>
</evidence>
<keyword evidence="12 14" id="KW-0807">Transducer</keyword>
<dbReference type="PANTHER" id="PTHR11866:SF16">
    <property type="entry name" value="PROSTAGLANDIN E2 RECEPTOR EP4 SUBTYPE-LIKE PROTEIN"/>
    <property type="match status" value="1"/>
</dbReference>
<dbReference type="EMBL" id="CAXITT010000289">
    <property type="protein sequence ID" value="CAL1538208.1"/>
    <property type="molecule type" value="Genomic_DNA"/>
</dbReference>
<dbReference type="PRINTS" id="PR01788">
    <property type="entry name" value="PROSTANOIDR"/>
</dbReference>
<evidence type="ECO:0000256" key="9">
    <source>
        <dbReference type="ARBA" id="ARBA00023157"/>
    </source>
</evidence>
<feature type="transmembrane region" description="Helical" evidence="15">
    <location>
        <begin position="44"/>
        <end position="68"/>
    </location>
</feature>
<keyword evidence="9" id="KW-1015">Disulfide bond</keyword>
<name>A0AAV2HVG9_LYMST</name>
<comment type="similarity">
    <text evidence="14">Belongs to the G-protein coupled receptor 1 family.</text>
</comment>
<evidence type="ECO:0000256" key="14">
    <source>
        <dbReference type="RuleBase" id="RU000688"/>
    </source>
</evidence>
<keyword evidence="5 14" id="KW-0812">Transmembrane</keyword>
<evidence type="ECO:0000256" key="13">
    <source>
        <dbReference type="ARBA" id="ARBA00029815"/>
    </source>
</evidence>
<keyword evidence="10 14" id="KW-0675">Receptor</keyword>
<keyword evidence="3" id="KW-1003">Cell membrane</keyword>
<reference evidence="17 18" key="1">
    <citation type="submission" date="2024-04" db="EMBL/GenBank/DDBJ databases">
        <authorList>
            <consortium name="Genoscope - CEA"/>
            <person name="William W."/>
        </authorList>
    </citation>
    <scope>NUCLEOTIDE SEQUENCE [LARGE SCALE GENOMIC DNA]</scope>
</reference>
<evidence type="ECO:0000256" key="11">
    <source>
        <dbReference type="ARBA" id="ARBA00023180"/>
    </source>
</evidence>
<evidence type="ECO:0000256" key="12">
    <source>
        <dbReference type="ARBA" id="ARBA00023224"/>
    </source>
</evidence>
<dbReference type="PANTHER" id="PTHR11866">
    <property type="entry name" value="G-PROTEIN COUPLED RECEPTOR FAMILY 1 MEMBER"/>
    <property type="match status" value="1"/>
</dbReference>
<evidence type="ECO:0000256" key="3">
    <source>
        <dbReference type="ARBA" id="ARBA00022475"/>
    </source>
</evidence>
<evidence type="ECO:0000313" key="18">
    <source>
        <dbReference type="Proteomes" id="UP001497497"/>
    </source>
</evidence>
<comment type="subcellular location">
    <subcellularLocation>
        <location evidence="1">Cell membrane</location>
        <topology evidence="1">Multi-pass membrane protein</topology>
    </subcellularLocation>
</comment>
<accession>A0AAV2HVG9</accession>
<dbReference type="SUPFAM" id="SSF81321">
    <property type="entry name" value="Family A G protein-coupled receptor-like"/>
    <property type="match status" value="1"/>
</dbReference>
<gene>
    <name evidence="17" type="ORF">GSLYS_00012029001</name>
</gene>
<evidence type="ECO:0000256" key="15">
    <source>
        <dbReference type="SAM" id="Phobius"/>
    </source>
</evidence>
<dbReference type="GO" id="GO:0004960">
    <property type="term" value="F:thromboxane receptor activity"/>
    <property type="evidence" value="ECO:0007669"/>
    <property type="project" value="UniProtKB-ARBA"/>
</dbReference>
<comment type="caution">
    <text evidence="17">The sequence shown here is derived from an EMBL/GenBank/DDBJ whole genome shotgun (WGS) entry which is preliminary data.</text>
</comment>
<evidence type="ECO:0000256" key="1">
    <source>
        <dbReference type="ARBA" id="ARBA00004651"/>
    </source>
</evidence>
<keyword evidence="4" id="KW-0597">Phosphoprotein</keyword>
<keyword evidence="7 14" id="KW-0297">G-protein coupled receptor</keyword>
<evidence type="ECO:0000259" key="16">
    <source>
        <dbReference type="PROSITE" id="PS50262"/>
    </source>
</evidence>
<dbReference type="GO" id="GO:0005886">
    <property type="term" value="C:plasma membrane"/>
    <property type="evidence" value="ECO:0007669"/>
    <property type="project" value="UniProtKB-SubCell"/>
</dbReference>
<dbReference type="PROSITE" id="PS50262">
    <property type="entry name" value="G_PROTEIN_RECEP_F1_2"/>
    <property type="match status" value="1"/>
</dbReference>
<evidence type="ECO:0000256" key="5">
    <source>
        <dbReference type="ARBA" id="ARBA00022692"/>
    </source>
</evidence>
<evidence type="ECO:0000256" key="8">
    <source>
        <dbReference type="ARBA" id="ARBA00023136"/>
    </source>
</evidence>
<proteinExistence type="inferred from homology"/>
<feature type="transmembrane region" description="Helical" evidence="15">
    <location>
        <begin position="118"/>
        <end position="139"/>
    </location>
</feature>
<dbReference type="PRINTS" id="PR00237">
    <property type="entry name" value="GPCRRHODOPSN"/>
</dbReference>
<feature type="transmembrane region" description="Helical" evidence="15">
    <location>
        <begin position="210"/>
        <end position="237"/>
    </location>
</feature>
<keyword evidence="18" id="KW-1185">Reference proteome</keyword>
<protein>
    <recommendedName>
        <fullName evidence="2">Thromboxane A2 receptor</fullName>
    </recommendedName>
    <alternativeName>
        <fullName evidence="13">Prostanoid TP receptor</fullName>
    </alternativeName>
</protein>
<evidence type="ECO:0000256" key="10">
    <source>
        <dbReference type="ARBA" id="ARBA00023170"/>
    </source>
</evidence>
<sequence>MTTYIVAMENLTTTLYNHSVDRLGLNVTGAPATADGRAIREASVLASCLMFTAGLVGNALALTLMATAPPEQKRTMFYKLMAGLAFTDLVGTCATSPVVISIYATGTVLRSEFPLCHYFSFMMIFAGFATMSLVCAMAIERYISLCHPYAYHCKLPKSYAKYAILFSWLLSLLIACLPLMGLGHNTVQFPKTWCFFNSTSRAPKDVAFNFIYAIISLLAIIVTVLCNLAVIFTVMALRRRQKALNATQFPGIKRYRSLAQRFAELHMVVMLTGVTIVFTFCFAPLMVFTIICQTDVIKYINIDKTYLPMIRLASFNPILDPWVYLLVRRELRWKMICLFRSIFGMRQESAVTSPVKMAESPVFPRAPQQKEDPEMSLCTFCFRCLCDPPVQRQSSATWGGACSRSPSYSRRIPSSDSLLPGACVIGQPSPSEELFLRKFSPNLTEPNDNTVENTGAINGGLTN</sequence>
<dbReference type="PROSITE" id="PS00237">
    <property type="entry name" value="G_PROTEIN_RECEP_F1_1"/>
    <property type="match status" value="1"/>
</dbReference>
<dbReference type="GO" id="GO:0007189">
    <property type="term" value="P:adenylate cyclase-activating G protein-coupled receptor signaling pathway"/>
    <property type="evidence" value="ECO:0007669"/>
    <property type="project" value="TreeGrafter"/>
</dbReference>
<keyword evidence="11" id="KW-0325">Glycoprotein</keyword>
<evidence type="ECO:0000313" key="17">
    <source>
        <dbReference type="EMBL" id="CAL1538208.1"/>
    </source>
</evidence>
<feature type="transmembrane region" description="Helical" evidence="15">
    <location>
        <begin position="265"/>
        <end position="291"/>
    </location>
</feature>
<dbReference type="FunFam" id="1.20.1070.10:FF:000163">
    <property type="entry name" value="Thromboxane A2 receptor"/>
    <property type="match status" value="1"/>
</dbReference>
<dbReference type="InterPro" id="IPR017452">
    <property type="entry name" value="GPCR_Rhodpsn_7TM"/>
</dbReference>
<evidence type="ECO:0000256" key="2">
    <source>
        <dbReference type="ARBA" id="ARBA00017628"/>
    </source>
</evidence>
<dbReference type="InterPro" id="IPR008365">
    <property type="entry name" value="Prostanoid_rcpt"/>
</dbReference>
<organism evidence="17 18">
    <name type="scientific">Lymnaea stagnalis</name>
    <name type="common">Great pond snail</name>
    <name type="synonym">Helix stagnalis</name>
    <dbReference type="NCBI Taxonomy" id="6523"/>
    <lineage>
        <taxon>Eukaryota</taxon>
        <taxon>Metazoa</taxon>
        <taxon>Spiralia</taxon>
        <taxon>Lophotrochozoa</taxon>
        <taxon>Mollusca</taxon>
        <taxon>Gastropoda</taxon>
        <taxon>Heterobranchia</taxon>
        <taxon>Euthyneura</taxon>
        <taxon>Panpulmonata</taxon>
        <taxon>Hygrophila</taxon>
        <taxon>Lymnaeoidea</taxon>
        <taxon>Lymnaeidae</taxon>
        <taxon>Lymnaea</taxon>
    </lineage>
</organism>
<evidence type="ECO:0000256" key="4">
    <source>
        <dbReference type="ARBA" id="ARBA00022553"/>
    </source>
</evidence>
<keyword evidence="8 15" id="KW-0472">Membrane</keyword>
<dbReference type="Proteomes" id="UP001497497">
    <property type="component" value="Unassembled WGS sequence"/>
</dbReference>
<dbReference type="CDD" id="cd14981">
    <property type="entry name" value="7tmA_Prostanoid_R"/>
    <property type="match status" value="1"/>
</dbReference>
<feature type="domain" description="G-protein coupled receptors family 1 profile" evidence="16">
    <location>
        <begin position="57"/>
        <end position="324"/>
    </location>
</feature>
<dbReference type="AlphaFoldDB" id="A0AAV2HVG9"/>
<dbReference type="GO" id="GO:0007204">
    <property type="term" value="P:positive regulation of cytosolic calcium ion concentration"/>
    <property type="evidence" value="ECO:0007669"/>
    <property type="project" value="TreeGrafter"/>
</dbReference>
<feature type="transmembrane region" description="Helical" evidence="15">
    <location>
        <begin position="80"/>
        <end position="106"/>
    </location>
</feature>
<feature type="transmembrane region" description="Helical" evidence="15">
    <location>
        <begin position="159"/>
        <end position="180"/>
    </location>
</feature>
<dbReference type="Gene3D" id="1.20.1070.10">
    <property type="entry name" value="Rhodopsin 7-helix transmembrane proteins"/>
    <property type="match status" value="1"/>
</dbReference>
<dbReference type="InterPro" id="IPR000276">
    <property type="entry name" value="GPCR_Rhodpsn"/>
</dbReference>
<evidence type="ECO:0000256" key="7">
    <source>
        <dbReference type="ARBA" id="ARBA00023040"/>
    </source>
</evidence>
<dbReference type="Pfam" id="PF00001">
    <property type="entry name" value="7tm_1"/>
    <property type="match status" value="1"/>
</dbReference>
<keyword evidence="6 15" id="KW-1133">Transmembrane helix</keyword>